<evidence type="ECO:0000256" key="1">
    <source>
        <dbReference type="SAM" id="MobiDB-lite"/>
    </source>
</evidence>
<reference evidence="2" key="1">
    <citation type="journal article" date="2021" name="Proc. Natl. Acad. Sci. U.S.A.">
        <title>Three genomes in the algal genus Volvox reveal the fate of a haploid sex-determining region after a transition to homothallism.</title>
        <authorList>
            <person name="Yamamoto K."/>
            <person name="Hamaji T."/>
            <person name="Kawai-Toyooka H."/>
            <person name="Matsuzaki R."/>
            <person name="Takahashi F."/>
            <person name="Nishimura Y."/>
            <person name="Kawachi M."/>
            <person name="Noguchi H."/>
            <person name="Minakuchi Y."/>
            <person name="Umen J.G."/>
            <person name="Toyoda A."/>
            <person name="Nozaki H."/>
        </authorList>
    </citation>
    <scope>NUCLEOTIDE SEQUENCE</scope>
    <source>
        <strain evidence="2">NIES-3785</strain>
    </source>
</reference>
<sequence>DDAPGDLPATGTILIPLASPHGKEAGLTAQTARKMMCCGKGPRLGSSLSHMASSRPARCARSSCSVIPLRRVDEGSSSSRSSSGNATSSSWSSSPTLCE</sequence>
<evidence type="ECO:0000313" key="3">
    <source>
        <dbReference type="Proteomes" id="UP000722791"/>
    </source>
</evidence>
<name>A0A8J4DFY1_9CHLO</name>
<organism evidence="2 3">
    <name type="scientific">Volvox reticuliferus</name>
    <dbReference type="NCBI Taxonomy" id="1737510"/>
    <lineage>
        <taxon>Eukaryota</taxon>
        <taxon>Viridiplantae</taxon>
        <taxon>Chlorophyta</taxon>
        <taxon>core chlorophytes</taxon>
        <taxon>Chlorophyceae</taxon>
        <taxon>CS clade</taxon>
        <taxon>Chlamydomonadales</taxon>
        <taxon>Volvocaceae</taxon>
        <taxon>Volvox</taxon>
    </lineage>
</organism>
<comment type="caution">
    <text evidence="2">The sequence shown here is derived from an EMBL/GenBank/DDBJ whole genome shotgun (WGS) entry which is preliminary data.</text>
</comment>
<feature type="region of interest" description="Disordered" evidence="1">
    <location>
        <begin position="70"/>
        <end position="99"/>
    </location>
</feature>
<proteinExistence type="predicted"/>
<dbReference type="EMBL" id="BNCQ01000005">
    <property type="protein sequence ID" value="GIL98451.1"/>
    <property type="molecule type" value="Genomic_DNA"/>
</dbReference>
<protein>
    <submittedName>
        <fullName evidence="2">Uncharacterized protein</fullName>
    </submittedName>
</protein>
<dbReference type="AlphaFoldDB" id="A0A8J4DFY1"/>
<feature type="non-terminal residue" evidence="2">
    <location>
        <position position="1"/>
    </location>
</feature>
<feature type="compositionally biased region" description="Low complexity" evidence="1">
    <location>
        <begin position="76"/>
        <end position="99"/>
    </location>
</feature>
<dbReference type="Proteomes" id="UP000722791">
    <property type="component" value="Unassembled WGS sequence"/>
</dbReference>
<gene>
    <name evidence="2" type="ORF">Vretimale_3825</name>
</gene>
<accession>A0A8J4DFY1</accession>
<evidence type="ECO:0000313" key="2">
    <source>
        <dbReference type="EMBL" id="GIL98451.1"/>
    </source>
</evidence>